<evidence type="ECO:0000259" key="4">
    <source>
        <dbReference type="Pfam" id="PF05368"/>
    </source>
</evidence>
<comment type="similarity">
    <text evidence="1">Belongs to the NmrA-type oxidoreductase family. Isoflavone reductase subfamily.</text>
</comment>
<evidence type="ECO:0000256" key="3">
    <source>
        <dbReference type="ARBA" id="ARBA00023002"/>
    </source>
</evidence>
<protein>
    <recommendedName>
        <fullName evidence="4">NmrA-like domain-containing protein</fullName>
    </recommendedName>
</protein>
<evidence type="ECO:0000313" key="5">
    <source>
        <dbReference type="EMBL" id="KAK1517214.1"/>
    </source>
</evidence>
<dbReference type="Gene3D" id="3.40.50.720">
    <property type="entry name" value="NAD(P)-binding Rossmann-like Domain"/>
    <property type="match status" value="1"/>
</dbReference>
<comment type="caution">
    <text evidence="5">The sequence shown here is derived from an EMBL/GenBank/DDBJ whole genome shotgun (WGS) entry which is preliminary data.</text>
</comment>
<dbReference type="Pfam" id="PF05368">
    <property type="entry name" value="NmrA"/>
    <property type="match status" value="1"/>
</dbReference>
<evidence type="ECO:0000313" key="6">
    <source>
        <dbReference type="Proteomes" id="UP001240678"/>
    </source>
</evidence>
<gene>
    <name evidence="5" type="ORF">CCOS01_12763</name>
</gene>
<dbReference type="InterPro" id="IPR008030">
    <property type="entry name" value="NmrA-like"/>
</dbReference>
<dbReference type="GO" id="GO:0016491">
    <property type="term" value="F:oxidoreductase activity"/>
    <property type="evidence" value="ECO:0007669"/>
    <property type="project" value="UniProtKB-KW"/>
</dbReference>
<keyword evidence="3" id="KW-0560">Oxidoreductase</keyword>
<dbReference type="PANTHER" id="PTHR47706">
    <property type="entry name" value="NMRA-LIKE FAMILY PROTEIN"/>
    <property type="match status" value="1"/>
</dbReference>
<dbReference type="EMBL" id="MOOE01000015">
    <property type="protein sequence ID" value="KAK1517214.1"/>
    <property type="molecule type" value="Genomic_DNA"/>
</dbReference>
<keyword evidence="2" id="KW-0521">NADP</keyword>
<accession>A0AAI9YP03</accession>
<dbReference type="RefSeq" id="XP_060308959.1">
    <property type="nucleotide sequence ID" value="XM_060460911.1"/>
</dbReference>
<evidence type="ECO:0000256" key="1">
    <source>
        <dbReference type="ARBA" id="ARBA00005725"/>
    </source>
</evidence>
<dbReference type="InterPro" id="IPR036291">
    <property type="entry name" value="NAD(P)-bd_dom_sf"/>
</dbReference>
<proteinExistence type="inferred from homology"/>
<dbReference type="GeneID" id="85344458"/>
<dbReference type="InterPro" id="IPR051609">
    <property type="entry name" value="NmrA/Isoflavone_reductase-like"/>
</dbReference>
<dbReference type="Proteomes" id="UP001240678">
    <property type="component" value="Unassembled WGS sequence"/>
</dbReference>
<keyword evidence="6" id="KW-1185">Reference proteome</keyword>
<evidence type="ECO:0000256" key="2">
    <source>
        <dbReference type="ARBA" id="ARBA00022857"/>
    </source>
</evidence>
<feature type="domain" description="NmrA-like" evidence="4">
    <location>
        <begin position="3"/>
        <end position="213"/>
    </location>
</feature>
<organism evidence="5 6">
    <name type="scientific">Colletotrichum costaricense</name>
    <dbReference type="NCBI Taxonomy" id="1209916"/>
    <lineage>
        <taxon>Eukaryota</taxon>
        <taxon>Fungi</taxon>
        <taxon>Dikarya</taxon>
        <taxon>Ascomycota</taxon>
        <taxon>Pezizomycotina</taxon>
        <taxon>Sordariomycetes</taxon>
        <taxon>Hypocreomycetidae</taxon>
        <taxon>Glomerellales</taxon>
        <taxon>Glomerellaceae</taxon>
        <taxon>Colletotrichum</taxon>
        <taxon>Colletotrichum acutatum species complex</taxon>
    </lineage>
</organism>
<dbReference type="SUPFAM" id="SSF51735">
    <property type="entry name" value="NAD(P)-binding Rossmann-fold domains"/>
    <property type="match status" value="1"/>
</dbReference>
<name>A0AAI9YP03_9PEZI</name>
<sequence length="322" mass="35862">MGRVAIVGGTGRLTLADLAREVIDTVIAKGNHSLVICSRKAPDTNAQHNVQYAQVDYDDPSSIRNAFRGVDTVLSFVATADSDEGFEVQKKLIDAAIEMGVRRFAPSQWAAANQSQIAHYQFKDRTQKYLEEVNQSKEASVIEYCLFQPGFFTNYFAHPYATTQHFAMFGMFVDFEQRRAIIIDNSVAKLTLTTVEDLCATVADALDYEGKWPTIGGMSGSTIDVAGLIALGESIRGGPFQVDRVSLKDVQDNTFSTTWVPMIEHPGVPVAMREAVSRNVLREYLLGIERGAWSVTDEWNHCLNLSYTTAEQYLRKVWANKQ</sequence>
<dbReference type="PANTHER" id="PTHR47706:SF4">
    <property type="entry name" value="NMRA-LIKE DOMAIN-CONTAINING PROTEIN"/>
    <property type="match status" value="1"/>
</dbReference>
<reference evidence="5 6" key="1">
    <citation type="submission" date="2016-10" db="EMBL/GenBank/DDBJ databases">
        <title>The genome sequence of Colletotrichum fioriniae PJ7.</title>
        <authorList>
            <person name="Baroncelli R."/>
        </authorList>
    </citation>
    <scope>NUCLEOTIDE SEQUENCE [LARGE SCALE GENOMIC DNA]</scope>
    <source>
        <strain evidence="5 6">IMI 309622</strain>
    </source>
</reference>
<dbReference type="AlphaFoldDB" id="A0AAI9YP03"/>